<keyword evidence="2" id="KW-1185">Reference proteome</keyword>
<sequence length="52" mass="5415">MYHLWPYPDGGAGSCFPPEPEGCLGREPRRHQIPDGAPPVLAVAAIVGASCA</sequence>
<gene>
    <name evidence="1" type="ORF">Prubr_72620</name>
</gene>
<protein>
    <submittedName>
        <fullName evidence="1">Uncharacterized protein</fullName>
    </submittedName>
</protein>
<proteinExistence type="predicted"/>
<evidence type="ECO:0000313" key="2">
    <source>
        <dbReference type="Proteomes" id="UP000680866"/>
    </source>
</evidence>
<organism evidence="1 2">
    <name type="scientific">Polymorphospora rubra</name>
    <dbReference type="NCBI Taxonomy" id="338584"/>
    <lineage>
        <taxon>Bacteria</taxon>
        <taxon>Bacillati</taxon>
        <taxon>Actinomycetota</taxon>
        <taxon>Actinomycetes</taxon>
        <taxon>Micromonosporales</taxon>
        <taxon>Micromonosporaceae</taxon>
        <taxon>Polymorphospora</taxon>
    </lineage>
</organism>
<reference evidence="1" key="1">
    <citation type="submission" date="2020-08" db="EMBL/GenBank/DDBJ databases">
        <title>Whole genome shotgun sequence of Polymorphospora rubra NBRC 101157.</title>
        <authorList>
            <person name="Komaki H."/>
            <person name="Tamura T."/>
        </authorList>
    </citation>
    <scope>NUCLEOTIDE SEQUENCE</scope>
    <source>
        <strain evidence="1">NBRC 101157</strain>
    </source>
</reference>
<dbReference type="EMBL" id="AP023359">
    <property type="protein sequence ID" value="BCJ70241.1"/>
    <property type="molecule type" value="Genomic_DNA"/>
</dbReference>
<accession>A0A810N8S3</accession>
<dbReference type="AlphaFoldDB" id="A0A810N8S3"/>
<dbReference type="Proteomes" id="UP000680866">
    <property type="component" value="Chromosome"/>
</dbReference>
<dbReference type="KEGG" id="pry:Prubr_72620"/>
<name>A0A810N8S3_9ACTN</name>
<evidence type="ECO:0000313" key="1">
    <source>
        <dbReference type="EMBL" id="BCJ70241.1"/>
    </source>
</evidence>